<comment type="caution">
    <text evidence="2">The sequence shown here is derived from an EMBL/GenBank/DDBJ whole genome shotgun (WGS) entry which is preliminary data.</text>
</comment>
<evidence type="ECO:0000256" key="1">
    <source>
        <dbReference type="SAM" id="MobiDB-lite"/>
    </source>
</evidence>
<dbReference type="Proteomes" id="UP000286045">
    <property type="component" value="Unassembled WGS sequence"/>
</dbReference>
<proteinExistence type="predicted"/>
<feature type="region of interest" description="Disordered" evidence="1">
    <location>
        <begin position="105"/>
        <end position="158"/>
    </location>
</feature>
<protein>
    <submittedName>
        <fullName evidence="2">Uncharacterized protein</fullName>
    </submittedName>
</protein>
<name>A0A439CU77_9PEZI</name>
<dbReference type="EMBL" id="RYZI01000412">
    <property type="protein sequence ID" value="RWA05682.1"/>
    <property type="molecule type" value="Genomic_DNA"/>
</dbReference>
<organism evidence="2 3">
    <name type="scientific">Xylaria grammica</name>
    <dbReference type="NCBI Taxonomy" id="363999"/>
    <lineage>
        <taxon>Eukaryota</taxon>
        <taxon>Fungi</taxon>
        <taxon>Dikarya</taxon>
        <taxon>Ascomycota</taxon>
        <taxon>Pezizomycotina</taxon>
        <taxon>Sordariomycetes</taxon>
        <taxon>Xylariomycetidae</taxon>
        <taxon>Xylariales</taxon>
        <taxon>Xylariaceae</taxon>
        <taxon>Xylaria</taxon>
    </lineage>
</organism>
<dbReference type="AlphaFoldDB" id="A0A439CU77"/>
<evidence type="ECO:0000313" key="2">
    <source>
        <dbReference type="EMBL" id="RWA05682.1"/>
    </source>
</evidence>
<feature type="compositionally biased region" description="Basic and acidic residues" evidence="1">
    <location>
        <begin position="123"/>
        <end position="142"/>
    </location>
</feature>
<dbReference type="STRING" id="363999.A0A439CU77"/>
<sequence>MEAGGLPTRPLSPWAQRFSYNVNGRDPILDDDEIHSGLAPVWPGMHPKFYADKPVIMSGQPTNQTLDTAFISEMFQRSYLRGFESWQAGPLSQFVFLSDKVGIMPGGHQERDEGPVKAVKAPEPAKPEESKSPGPAKPEESKSPGPVKSEDAMDVDDADDADERLKEEVIVEIFHANRIKVDEDKWFPFLKKSRWYDTIGPDQTIGGVNWSVDNPKIWDVLSISIELLDRILKALVADKHVWLQTILYGLLARWDQITPDPPPDPDASVLLSHPFYSQRCRGENKPCPIDFILNFTPENWTERLIHLMTNQTWGFTSGYDNSTSVWGVTIHRHRGMILIDNGSLRRIISDKVTLSERCFLHYNIAVTMMHEIAHSLIQYRQMDTSWPENLPSISWMTQITYMEPFVDFDGASEMGFAAEQRIFGGEFFIGTFVSIGSGTLLGGLTTQQTALLLILWLARTCKDLPLGPYRMGWPEPFKEPEDEMERMNPNHPVFQVGSPIYTHRIPSLHVSKLLSAQFWDDQTILKKSDNGFHFRPLITNTTLFRGLDVYLAYNPTQLINPLPTQLLPGEAEMIQAWRDRENDMRTARSSWYLAALDPWLSSPGTLLQWANHKQRQTILRFARGFARKDELECRFIAEQLVDRIPWKEGRQKYIDAVLSENIPFQWIYHAIGLLMLAALPIRNHPLANNDEYDSVTTFVPSREATQLHIRTDVLRPRTKDLRIVDPAELWDPLGRPEAGKITNFFHEDYINLVDALFKELGAHNVEVSMPWVRQITRTADDLRTQRRAVRRGTRGKETWAAWRFIVPAYTSTTAKFQDGRWVTIVP</sequence>
<accession>A0A439CU77</accession>
<keyword evidence="3" id="KW-1185">Reference proteome</keyword>
<gene>
    <name evidence="2" type="ORF">EKO27_g9425</name>
</gene>
<evidence type="ECO:0000313" key="3">
    <source>
        <dbReference type="Proteomes" id="UP000286045"/>
    </source>
</evidence>
<reference evidence="2 3" key="1">
    <citation type="submission" date="2018-12" db="EMBL/GenBank/DDBJ databases">
        <title>Draft genome sequence of Xylaria grammica IHI A82.</title>
        <authorList>
            <person name="Buettner E."/>
            <person name="Kellner H."/>
        </authorList>
    </citation>
    <scope>NUCLEOTIDE SEQUENCE [LARGE SCALE GENOMIC DNA]</scope>
    <source>
        <strain evidence="2 3">IHI A82</strain>
    </source>
</reference>